<dbReference type="Proteomes" id="UP000621670">
    <property type="component" value="Unassembled WGS sequence"/>
</dbReference>
<dbReference type="Gene3D" id="1.20.1740.10">
    <property type="entry name" value="Amino acid/polyamine transporter I"/>
    <property type="match status" value="1"/>
</dbReference>
<evidence type="ECO:0000256" key="3">
    <source>
        <dbReference type="ARBA" id="ARBA00022989"/>
    </source>
</evidence>
<feature type="transmembrane region" description="Helical" evidence="5">
    <location>
        <begin position="90"/>
        <end position="120"/>
    </location>
</feature>
<evidence type="ECO:0000256" key="2">
    <source>
        <dbReference type="ARBA" id="ARBA00022692"/>
    </source>
</evidence>
<keyword evidence="3 5" id="KW-1133">Transmembrane helix</keyword>
<feature type="transmembrane region" description="Helical" evidence="5">
    <location>
        <begin position="171"/>
        <end position="196"/>
    </location>
</feature>
<organism evidence="6 7">
    <name type="scientific">Flavobacterium turcicum</name>
    <dbReference type="NCBI Taxonomy" id="2764718"/>
    <lineage>
        <taxon>Bacteria</taxon>
        <taxon>Pseudomonadati</taxon>
        <taxon>Bacteroidota</taxon>
        <taxon>Flavobacteriia</taxon>
        <taxon>Flavobacteriales</taxon>
        <taxon>Flavobacteriaceae</taxon>
        <taxon>Flavobacterium</taxon>
    </lineage>
</organism>
<comment type="caution">
    <text evidence="6">The sequence shown here is derived from an EMBL/GenBank/DDBJ whole genome shotgun (WGS) entry which is preliminary data.</text>
</comment>
<evidence type="ECO:0000313" key="7">
    <source>
        <dbReference type="Proteomes" id="UP000621670"/>
    </source>
</evidence>
<gene>
    <name evidence="6" type="ORF">H8R26_13700</name>
</gene>
<feature type="transmembrane region" description="Helical" evidence="5">
    <location>
        <begin position="386"/>
        <end position="406"/>
    </location>
</feature>
<evidence type="ECO:0000313" key="6">
    <source>
        <dbReference type="EMBL" id="MBC5864479.1"/>
    </source>
</evidence>
<dbReference type="Pfam" id="PF13520">
    <property type="entry name" value="AA_permease_2"/>
    <property type="match status" value="1"/>
</dbReference>
<feature type="transmembrane region" description="Helical" evidence="5">
    <location>
        <begin position="305"/>
        <end position="326"/>
    </location>
</feature>
<dbReference type="InterPro" id="IPR050598">
    <property type="entry name" value="AminoAcid_Transporter"/>
</dbReference>
<feature type="transmembrane region" description="Helical" evidence="5">
    <location>
        <begin position="12"/>
        <end position="34"/>
    </location>
</feature>
<keyword evidence="4 5" id="KW-0472">Membrane</keyword>
<dbReference type="RefSeq" id="WP_166138673.1">
    <property type="nucleotide sequence ID" value="NZ_JAAOBY010000009.1"/>
</dbReference>
<feature type="transmembrane region" description="Helical" evidence="5">
    <location>
        <begin position="46"/>
        <end position="69"/>
    </location>
</feature>
<feature type="transmembrane region" description="Helical" evidence="5">
    <location>
        <begin position="216"/>
        <end position="242"/>
    </location>
</feature>
<protein>
    <submittedName>
        <fullName evidence="6">Amino acid permease</fullName>
    </submittedName>
</protein>
<dbReference type="EMBL" id="JACRUM010000009">
    <property type="protein sequence ID" value="MBC5864479.1"/>
    <property type="molecule type" value="Genomic_DNA"/>
</dbReference>
<feature type="transmembrane region" description="Helical" evidence="5">
    <location>
        <begin position="263"/>
        <end position="285"/>
    </location>
</feature>
<feature type="transmembrane region" description="Helical" evidence="5">
    <location>
        <begin position="418"/>
        <end position="441"/>
    </location>
</feature>
<proteinExistence type="predicted"/>
<comment type="subcellular location">
    <subcellularLocation>
        <location evidence="1">Membrane</location>
        <topology evidence="1">Multi-pass membrane protein</topology>
    </subcellularLocation>
</comment>
<evidence type="ECO:0000256" key="5">
    <source>
        <dbReference type="SAM" id="Phobius"/>
    </source>
</evidence>
<name>A0ABR7JJ13_9FLAO</name>
<keyword evidence="7" id="KW-1185">Reference proteome</keyword>
<accession>A0ABR7JJ13</accession>
<keyword evidence="2 5" id="KW-0812">Transmembrane</keyword>
<sequence length="468" mass="50549">MEDQKPDNFKRELGLLDGTMLVVGSMIGSGIFIVSSDMVRQLGSAGWLIAMWVLTGLITVIAAVSYGELSAMFPTAGGQYVYIKEAYGKLIGFLYGWSFFAVIQTGTIAAVGVAFAKFAAYLYAPLSDKNILYEIGDFKLNAAQIVSIVTIVLLSYVNSRGVKNSKILQTVLTVIKVLSLAGLIIFGFMAADSAVWDANWANAWQAQSLNVETGEWLPIGGIALISGISAAFVGSQFSSVAWEGVTFIAGEIKNPKRNVGLSLFLGTLLVSVIYIVANVMYLAVVPLFDIATAESDRVAVVASQTIFGSVGTLIIAVMIMISTFACNNGLIMAGARVYYTMAQDGVFFKKAASLNKASVPEWSIWAQCIWASALCLTGKYGDLLDFVVIIVLVFYILTILGIFILRKKMPNAERPYKAFGYPVLPALYILISSAICLALLYTKPTTCGWGVFIMLIGIPIYYLTKAKE</sequence>
<dbReference type="InterPro" id="IPR002293">
    <property type="entry name" value="AA/rel_permease1"/>
</dbReference>
<dbReference type="PANTHER" id="PTHR11785">
    <property type="entry name" value="AMINO ACID TRANSPORTER"/>
    <property type="match status" value="1"/>
</dbReference>
<evidence type="ECO:0000256" key="4">
    <source>
        <dbReference type="ARBA" id="ARBA00023136"/>
    </source>
</evidence>
<feature type="transmembrane region" description="Helical" evidence="5">
    <location>
        <begin position="140"/>
        <end position="159"/>
    </location>
</feature>
<reference evidence="6 7" key="1">
    <citation type="submission" date="2020-08" db="EMBL/GenBank/DDBJ databases">
        <title>Description of novel Flavobacterium F-400 isolate.</title>
        <authorList>
            <person name="Saticioglu I."/>
            <person name="Duman M."/>
            <person name="Altun S."/>
        </authorList>
    </citation>
    <scope>NUCLEOTIDE SEQUENCE [LARGE SCALE GENOMIC DNA]</scope>
    <source>
        <strain evidence="6 7">F-400</strain>
    </source>
</reference>
<dbReference type="PIRSF" id="PIRSF006060">
    <property type="entry name" value="AA_transporter"/>
    <property type="match status" value="1"/>
</dbReference>
<dbReference type="PANTHER" id="PTHR11785:SF512">
    <property type="entry name" value="SOBREMESA, ISOFORM B"/>
    <property type="match status" value="1"/>
</dbReference>
<evidence type="ECO:0000256" key="1">
    <source>
        <dbReference type="ARBA" id="ARBA00004141"/>
    </source>
</evidence>
<feature type="transmembrane region" description="Helical" evidence="5">
    <location>
        <begin position="447"/>
        <end position="464"/>
    </location>
</feature>